<reference evidence="5 6" key="1">
    <citation type="submission" date="2025-04" db="UniProtKB">
        <authorList>
            <consortium name="RefSeq"/>
        </authorList>
    </citation>
    <scope>IDENTIFICATION</scope>
    <source>
        <tissue evidence="5 6">Total insect</tissue>
    </source>
</reference>
<evidence type="ECO:0000259" key="3">
    <source>
        <dbReference type="Pfam" id="PF00135"/>
    </source>
</evidence>
<dbReference type="RefSeq" id="XP_034250369.1">
    <property type="nucleotide sequence ID" value="XM_034394478.1"/>
</dbReference>
<dbReference type="Proteomes" id="UP000515158">
    <property type="component" value="Unplaced"/>
</dbReference>
<dbReference type="Gene3D" id="3.40.50.1820">
    <property type="entry name" value="alpha/beta hydrolase"/>
    <property type="match status" value="1"/>
</dbReference>
<dbReference type="KEGG" id="tpal:117650862"/>
<evidence type="ECO:0000256" key="1">
    <source>
        <dbReference type="ARBA" id="ARBA00023180"/>
    </source>
</evidence>
<feature type="domain" description="Carboxylesterase type B" evidence="3">
    <location>
        <begin position="42"/>
        <end position="88"/>
    </location>
</feature>
<dbReference type="GeneID" id="117650862"/>
<dbReference type="SUPFAM" id="SSF53474">
    <property type="entry name" value="alpha/beta-Hydrolases"/>
    <property type="match status" value="1"/>
</dbReference>
<keyword evidence="1" id="KW-0325">Glycoprotein</keyword>
<feature type="signal peptide" evidence="2">
    <location>
        <begin position="1"/>
        <end position="34"/>
    </location>
</feature>
<proteinExistence type="predicted"/>
<sequence length="125" mass="14018">MAESRAAGGSLKPWLRHALPTTLALLAAWRWSQAPEESLGGPLVRVEQGLLQGAHRLTLHDAIPYFSFQGIPYARPPVHDLRFKVGVRNLRIIFVRKTAHFSPFLSKIVQNFGQICTKSFCAQKQ</sequence>
<evidence type="ECO:0000256" key="2">
    <source>
        <dbReference type="SAM" id="SignalP"/>
    </source>
</evidence>
<organism evidence="5">
    <name type="scientific">Thrips palmi</name>
    <name type="common">Melon thrips</name>
    <dbReference type="NCBI Taxonomy" id="161013"/>
    <lineage>
        <taxon>Eukaryota</taxon>
        <taxon>Metazoa</taxon>
        <taxon>Ecdysozoa</taxon>
        <taxon>Arthropoda</taxon>
        <taxon>Hexapoda</taxon>
        <taxon>Insecta</taxon>
        <taxon>Pterygota</taxon>
        <taxon>Neoptera</taxon>
        <taxon>Paraneoptera</taxon>
        <taxon>Thysanoptera</taxon>
        <taxon>Terebrantia</taxon>
        <taxon>Thripoidea</taxon>
        <taxon>Thripidae</taxon>
        <taxon>Thrips</taxon>
    </lineage>
</organism>
<evidence type="ECO:0000313" key="4">
    <source>
        <dbReference type="Proteomes" id="UP000515158"/>
    </source>
</evidence>
<dbReference type="InterPro" id="IPR002018">
    <property type="entry name" value="CarbesteraseB"/>
</dbReference>
<evidence type="ECO:0000313" key="6">
    <source>
        <dbReference type="RefSeq" id="XP_034250370.1"/>
    </source>
</evidence>
<name>A0A6P8ZZ58_THRPL</name>
<dbReference type="OrthoDB" id="19653at2759"/>
<keyword evidence="2" id="KW-0732">Signal</keyword>
<dbReference type="RefSeq" id="XP_034250370.1">
    <property type="nucleotide sequence ID" value="XM_034394479.1"/>
</dbReference>
<dbReference type="InterPro" id="IPR029058">
    <property type="entry name" value="AB_hydrolase_fold"/>
</dbReference>
<feature type="chain" id="PRO_5044654942" evidence="2">
    <location>
        <begin position="35"/>
        <end position="125"/>
    </location>
</feature>
<protein>
    <submittedName>
        <fullName evidence="5 6">Uncharacterized protein LOC117650862</fullName>
    </submittedName>
</protein>
<dbReference type="AlphaFoldDB" id="A0A6P8ZZ58"/>
<keyword evidence="4" id="KW-1185">Reference proteome</keyword>
<dbReference type="Pfam" id="PF00135">
    <property type="entry name" value="COesterase"/>
    <property type="match status" value="1"/>
</dbReference>
<accession>A0A6P8ZZ58</accession>
<evidence type="ECO:0000313" key="5">
    <source>
        <dbReference type="RefSeq" id="XP_034250369.1"/>
    </source>
</evidence>
<gene>
    <name evidence="5 6" type="primary">LOC117650862</name>
</gene>